<dbReference type="Pfam" id="PF08409">
    <property type="entry name" value="TMTC_DUF1736"/>
    <property type="match status" value="1"/>
</dbReference>
<feature type="transmembrane region" description="Helical" evidence="18">
    <location>
        <begin position="339"/>
        <end position="358"/>
    </location>
</feature>
<evidence type="ECO:0000256" key="4">
    <source>
        <dbReference type="ARBA" id="ARBA00004922"/>
    </source>
</evidence>
<feature type="transmembrane region" description="Helical" evidence="18">
    <location>
        <begin position="106"/>
        <end position="127"/>
    </location>
</feature>
<comment type="catalytic activity">
    <reaction evidence="16">
        <text>a di-trans,poly-cis-dolichyl beta-D-mannosyl phosphate + L-seryl-[protein] = 3-O-(alpha-D-mannosyl)-L-seryl-[protein] + a di-trans,poly-cis-dolichyl phosphate + H(+)</text>
        <dbReference type="Rhea" id="RHEA:17377"/>
        <dbReference type="Rhea" id="RHEA-COMP:9863"/>
        <dbReference type="Rhea" id="RHEA-COMP:13546"/>
        <dbReference type="Rhea" id="RHEA-COMP:19498"/>
        <dbReference type="Rhea" id="RHEA-COMP:19501"/>
        <dbReference type="ChEBI" id="CHEBI:15378"/>
        <dbReference type="ChEBI" id="CHEBI:29999"/>
        <dbReference type="ChEBI" id="CHEBI:57683"/>
        <dbReference type="ChEBI" id="CHEBI:58211"/>
        <dbReference type="ChEBI" id="CHEBI:137321"/>
        <dbReference type="EC" id="2.4.1.109"/>
    </reaction>
</comment>
<feature type="repeat" description="TPR" evidence="17">
    <location>
        <begin position="532"/>
        <end position="565"/>
    </location>
</feature>
<feature type="repeat" description="TPR" evidence="17">
    <location>
        <begin position="566"/>
        <end position="599"/>
    </location>
</feature>
<dbReference type="InterPro" id="IPR052346">
    <property type="entry name" value="O-mannosyl-transferase_TMTC"/>
</dbReference>
<evidence type="ECO:0000256" key="14">
    <source>
        <dbReference type="ARBA" id="ARBA00023161"/>
    </source>
</evidence>
<evidence type="ECO:0000256" key="15">
    <source>
        <dbReference type="ARBA" id="ARBA00045085"/>
    </source>
</evidence>
<evidence type="ECO:0000256" key="9">
    <source>
        <dbReference type="ARBA" id="ARBA00022737"/>
    </source>
</evidence>
<keyword evidence="8 18" id="KW-0812">Transmembrane</keyword>
<dbReference type="InParanoid" id="A0A6P6XV40"/>
<organism evidence="22 23">
    <name type="scientific">Dermatophagoides pteronyssinus</name>
    <name type="common">European house dust mite</name>
    <dbReference type="NCBI Taxonomy" id="6956"/>
    <lineage>
        <taxon>Eukaryota</taxon>
        <taxon>Metazoa</taxon>
        <taxon>Ecdysozoa</taxon>
        <taxon>Arthropoda</taxon>
        <taxon>Chelicerata</taxon>
        <taxon>Arachnida</taxon>
        <taxon>Acari</taxon>
        <taxon>Acariformes</taxon>
        <taxon>Sarcoptiformes</taxon>
        <taxon>Astigmata</taxon>
        <taxon>Psoroptidia</taxon>
        <taxon>Analgoidea</taxon>
        <taxon>Pyroglyphidae</taxon>
        <taxon>Dermatophagoidinae</taxon>
        <taxon>Dermatophagoides</taxon>
    </lineage>
</organism>
<evidence type="ECO:0000256" key="3">
    <source>
        <dbReference type="ARBA" id="ARBA00004240"/>
    </source>
</evidence>
<evidence type="ECO:0000256" key="17">
    <source>
        <dbReference type="PROSITE-ProRule" id="PRU00339"/>
    </source>
</evidence>
<dbReference type="Pfam" id="PF13424">
    <property type="entry name" value="TPR_12"/>
    <property type="match status" value="1"/>
</dbReference>
<dbReference type="InterPro" id="IPR019734">
    <property type="entry name" value="TPR_rpt"/>
</dbReference>
<dbReference type="Proteomes" id="UP000515146">
    <property type="component" value="Unplaced"/>
</dbReference>
<evidence type="ECO:0000256" key="7">
    <source>
        <dbReference type="ARBA" id="ARBA00022679"/>
    </source>
</evidence>
<dbReference type="GO" id="GO:0004169">
    <property type="term" value="F:dolichyl-phosphate-mannose-protein mannosyltransferase activity"/>
    <property type="evidence" value="ECO:0007669"/>
    <property type="project" value="UniProtKB-EC"/>
</dbReference>
<accession>A0A6P6XV40</accession>
<comment type="function">
    <text evidence="1">Transfers mannosyl residues to the hydroxyl group of serine or threonine residues.</text>
</comment>
<evidence type="ECO:0000256" key="19">
    <source>
        <dbReference type="SAM" id="SignalP"/>
    </source>
</evidence>
<dbReference type="Gene3D" id="1.25.40.10">
    <property type="entry name" value="Tetratricopeptide repeat domain"/>
    <property type="match status" value="3"/>
</dbReference>
<dbReference type="PROSITE" id="PS50005">
    <property type="entry name" value="TPR"/>
    <property type="match status" value="4"/>
</dbReference>
<evidence type="ECO:0000256" key="11">
    <source>
        <dbReference type="ARBA" id="ARBA00022824"/>
    </source>
</evidence>
<gene>
    <name evidence="23" type="primary">LOC113791181</name>
</gene>
<dbReference type="RefSeq" id="XP_027196721.1">
    <property type="nucleotide sequence ID" value="XM_027340920.1"/>
</dbReference>
<evidence type="ECO:0000256" key="8">
    <source>
        <dbReference type="ARBA" id="ARBA00022692"/>
    </source>
</evidence>
<comment type="subcellular location">
    <subcellularLocation>
        <location evidence="3">Endoplasmic reticulum</location>
    </subcellularLocation>
    <subcellularLocation>
        <location evidence="2">Membrane</location>
        <topology evidence="2">Multi-pass membrane protein</topology>
    </subcellularLocation>
</comment>
<evidence type="ECO:0000256" key="6">
    <source>
        <dbReference type="ARBA" id="ARBA00012839"/>
    </source>
</evidence>
<comment type="catalytic activity">
    <reaction evidence="15">
        <text>a di-trans,poly-cis-dolichyl beta-D-mannosyl phosphate + L-threonyl-[protein] = 3-O-(alpha-D-mannosyl)-L-threonyl-[protein] + a di-trans,poly-cis-dolichyl phosphate + H(+)</text>
        <dbReference type="Rhea" id="RHEA:53396"/>
        <dbReference type="Rhea" id="RHEA-COMP:11060"/>
        <dbReference type="Rhea" id="RHEA-COMP:13547"/>
        <dbReference type="Rhea" id="RHEA-COMP:19498"/>
        <dbReference type="Rhea" id="RHEA-COMP:19501"/>
        <dbReference type="ChEBI" id="CHEBI:15378"/>
        <dbReference type="ChEBI" id="CHEBI:30013"/>
        <dbReference type="ChEBI" id="CHEBI:57683"/>
        <dbReference type="ChEBI" id="CHEBI:58211"/>
        <dbReference type="ChEBI" id="CHEBI:137323"/>
        <dbReference type="EC" id="2.4.1.109"/>
    </reaction>
</comment>
<evidence type="ECO:0000259" key="20">
    <source>
        <dbReference type="Pfam" id="PF08409"/>
    </source>
</evidence>
<evidence type="ECO:0000256" key="10">
    <source>
        <dbReference type="ARBA" id="ARBA00022803"/>
    </source>
</evidence>
<dbReference type="KEGG" id="dpte:113791181"/>
<feature type="domain" description="DNA/RNA-binding" evidence="21">
    <location>
        <begin position="654"/>
        <end position="722"/>
    </location>
</feature>
<feature type="signal peptide" evidence="19">
    <location>
        <begin position="1"/>
        <end position="21"/>
    </location>
</feature>
<dbReference type="Pfam" id="PF10373">
    <property type="entry name" value="EST1_DNA_bind"/>
    <property type="match status" value="1"/>
</dbReference>
<feature type="repeat" description="TPR" evidence="17">
    <location>
        <begin position="462"/>
        <end position="495"/>
    </location>
</feature>
<feature type="repeat" description="TPR" evidence="17">
    <location>
        <begin position="669"/>
        <end position="702"/>
    </location>
</feature>
<dbReference type="InterPro" id="IPR013618">
    <property type="entry name" value="TMTC_DUF1736"/>
</dbReference>
<evidence type="ECO:0000256" key="18">
    <source>
        <dbReference type="SAM" id="Phobius"/>
    </source>
</evidence>
<dbReference type="GO" id="GO:0005783">
    <property type="term" value="C:endoplasmic reticulum"/>
    <property type="evidence" value="ECO:0007669"/>
    <property type="project" value="UniProtKB-SubCell"/>
</dbReference>
<keyword evidence="11" id="KW-0256">Endoplasmic reticulum</keyword>
<dbReference type="GO" id="GO:0000184">
    <property type="term" value="P:nuclear-transcribed mRNA catabolic process, nonsense-mediated decay"/>
    <property type="evidence" value="ECO:0007669"/>
    <property type="project" value="UniProtKB-KW"/>
</dbReference>
<dbReference type="FunCoup" id="A0A6P6XV40">
    <property type="interactions" value="1"/>
</dbReference>
<dbReference type="PANTHER" id="PTHR44227">
    <property type="match status" value="1"/>
</dbReference>
<keyword evidence="22" id="KW-1185">Reference proteome</keyword>
<name>A0A6P6XV40_DERPT</name>
<evidence type="ECO:0000259" key="21">
    <source>
        <dbReference type="Pfam" id="PF10373"/>
    </source>
</evidence>
<feature type="transmembrane region" description="Helical" evidence="18">
    <location>
        <begin position="229"/>
        <end position="247"/>
    </location>
</feature>
<dbReference type="GO" id="GO:0016020">
    <property type="term" value="C:membrane"/>
    <property type="evidence" value="ECO:0007669"/>
    <property type="project" value="UniProtKB-SubCell"/>
</dbReference>
<dbReference type="SMART" id="SM00028">
    <property type="entry name" value="TPR"/>
    <property type="match status" value="7"/>
</dbReference>
<dbReference type="UniPathway" id="UPA00378"/>
<keyword evidence="9" id="KW-0677">Repeat</keyword>
<dbReference type="GO" id="GO:0030968">
    <property type="term" value="P:endoplasmic reticulum unfolded protein response"/>
    <property type="evidence" value="ECO:0007669"/>
    <property type="project" value="TreeGrafter"/>
</dbReference>
<dbReference type="AlphaFoldDB" id="A0A6P6XV40"/>
<keyword evidence="10 17" id="KW-0802">TPR repeat</keyword>
<comment type="similarity">
    <text evidence="5">Belongs to the TMTC family.</text>
</comment>
<feature type="chain" id="PRO_5027774346" description="dolichyl-phosphate-mannose--protein mannosyltransferase" evidence="19">
    <location>
        <begin position="22"/>
        <end position="726"/>
    </location>
</feature>
<feature type="transmembrane region" description="Helical" evidence="18">
    <location>
        <begin position="296"/>
        <end position="319"/>
    </location>
</feature>
<keyword evidence="12 18" id="KW-1133">Transmembrane helix</keyword>
<dbReference type="EC" id="2.4.1.109" evidence="6"/>
<dbReference type="InterPro" id="IPR011990">
    <property type="entry name" value="TPR-like_helical_dom_sf"/>
</dbReference>
<evidence type="ECO:0000256" key="1">
    <source>
        <dbReference type="ARBA" id="ARBA00003582"/>
    </source>
</evidence>
<feature type="transmembrane region" description="Helical" evidence="18">
    <location>
        <begin position="365"/>
        <end position="387"/>
    </location>
</feature>
<reference evidence="23" key="1">
    <citation type="submission" date="2025-08" db="UniProtKB">
        <authorList>
            <consortium name="RefSeq"/>
        </authorList>
    </citation>
    <scope>IDENTIFICATION</scope>
    <source>
        <strain evidence="23">Airmid</strain>
    </source>
</reference>
<proteinExistence type="inferred from homology"/>
<protein>
    <recommendedName>
        <fullName evidence="6">dolichyl-phosphate-mannose--protein mannosyltransferase</fullName>
        <ecNumber evidence="6">2.4.1.109</ecNumber>
    </recommendedName>
</protein>
<evidence type="ECO:0000256" key="12">
    <source>
        <dbReference type="ARBA" id="ARBA00022989"/>
    </source>
</evidence>
<evidence type="ECO:0000256" key="5">
    <source>
        <dbReference type="ARBA" id="ARBA00007882"/>
    </source>
</evidence>
<keyword evidence="19" id="KW-0732">Signal</keyword>
<evidence type="ECO:0000256" key="16">
    <source>
        <dbReference type="ARBA" id="ARBA00045102"/>
    </source>
</evidence>
<sequence length="726" mass="85171">MNYFIDYFLIILSALLTFIRSLQNDFIFDDQEAIIKNKDIQQDLDTNIFSIKIFQNDFWGTNIATDSSHKSYRPLTVIIYRLIAKFVAIINHNNKTSLSSQSLDPFPFHCINLLAYCVCCCFTYLTLQNWLKSKLNSCKEFRQLALKITLFFTIHPLHCEPVSTCVGLADILSATSSLISLNYFVSNLDLYDYPTNKSSSSLLKWIRIQLNIILFAFASMLFKEQGITILGFLLILLIQLWLANNRILHQRRLISTVIIYLVTIIGFLYLRLWLMNFKLPRFGSMDNPASHLTNRLFRLINYNYIYFWNTVITICPIWLSFDWSMGCIRLIETFNDYRFILVILFWITAIIIIIRICFTEPNLLPFILFTIITFLPSSNIFFQVGFVIAERNLFLPILGYCSVFVHLHYRLTKSIAQRSSILNKLFYLLLIFLTIRSYQRSGHWNNELKLYELDSRVCPNNAKIYYNIGKISADLGNRTKAIDNYRHSLLLYENYTNALNNLANILKQTSSEELHEASKLLQRACQLDPEFATGWMNLATVEMSLGNFQKSEQYFYRALVLRPNHANTHFNMGNLYIKQKRFKDAENSFNRAIELNSKFVKAWHNLILLKQNEKSYDQAYELARKALIELPDDDSLYFLIGNICGQYLQKFQEAEQYFLKAIRLKPENPSYLNNLAVLYHKIQRYSDAIYYYQQTLLVNPGHLNAKDNLNKLLIQQQEQKKTRKII</sequence>
<evidence type="ECO:0000313" key="23">
    <source>
        <dbReference type="RefSeq" id="XP_027196721.1"/>
    </source>
</evidence>
<comment type="pathway">
    <text evidence="4">Protein modification; protein glycosylation.</text>
</comment>
<evidence type="ECO:0000256" key="2">
    <source>
        <dbReference type="ARBA" id="ARBA00004141"/>
    </source>
</evidence>
<dbReference type="OMA" id="HWQHAVA"/>
<evidence type="ECO:0000313" key="22">
    <source>
        <dbReference type="Proteomes" id="UP000515146"/>
    </source>
</evidence>
<keyword evidence="13 18" id="KW-0472">Membrane</keyword>
<dbReference type="InterPro" id="IPR018834">
    <property type="entry name" value="DNA/RNA-bd_Est1-type"/>
</dbReference>
<dbReference type="PANTHER" id="PTHR44227:SF3">
    <property type="entry name" value="PROTEIN O-MANNOSYL-TRANSFERASE TMTC4"/>
    <property type="match status" value="1"/>
</dbReference>
<evidence type="ECO:0000256" key="13">
    <source>
        <dbReference type="ARBA" id="ARBA00023136"/>
    </source>
</evidence>
<feature type="domain" description="DUF1736" evidence="20">
    <location>
        <begin position="277"/>
        <end position="349"/>
    </location>
</feature>
<feature type="transmembrane region" description="Helical" evidence="18">
    <location>
        <begin position="253"/>
        <end position="275"/>
    </location>
</feature>
<dbReference type="OrthoDB" id="19588at2759"/>
<dbReference type="PROSITE" id="PS50293">
    <property type="entry name" value="TPR_REGION"/>
    <property type="match status" value="1"/>
</dbReference>
<keyword evidence="14" id="KW-0866">Nonsense-mediated mRNA decay</keyword>
<dbReference type="SUPFAM" id="SSF48452">
    <property type="entry name" value="TPR-like"/>
    <property type="match status" value="1"/>
</dbReference>
<dbReference type="Pfam" id="PF13181">
    <property type="entry name" value="TPR_8"/>
    <property type="match status" value="1"/>
</dbReference>
<keyword evidence="7" id="KW-0808">Transferase</keyword>